<name>A0A4R3RWF1_9HYPH</name>
<keyword evidence="4" id="KW-1185">Reference proteome</keyword>
<comment type="caution">
    <text evidence="2">The sequence shown here is derived from an EMBL/GenBank/DDBJ whole genome shotgun (WGS) entry which is preliminary data.</text>
</comment>
<evidence type="ECO:0000313" key="3">
    <source>
        <dbReference type="Proteomes" id="UP000295507"/>
    </source>
</evidence>
<protein>
    <recommendedName>
        <fullName evidence="5">Transposase</fullName>
    </recommendedName>
</protein>
<evidence type="ECO:0000313" key="2">
    <source>
        <dbReference type="EMBL" id="TCU39961.1"/>
    </source>
</evidence>
<dbReference type="AlphaFoldDB" id="A0A4R3RWF1"/>
<dbReference type="Proteomes" id="UP000295507">
    <property type="component" value="Unassembled WGS sequence"/>
</dbReference>
<organism evidence="2 3">
    <name type="scientific">Rhizobium azibense</name>
    <dbReference type="NCBI Taxonomy" id="1136135"/>
    <lineage>
        <taxon>Bacteria</taxon>
        <taxon>Pseudomonadati</taxon>
        <taxon>Pseudomonadota</taxon>
        <taxon>Alphaproteobacteria</taxon>
        <taxon>Hyphomicrobiales</taxon>
        <taxon>Rhizobiaceae</taxon>
        <taxon>Rhizobium/Agrobacterium group</taxon>
        <taxon>Rhizobium</taxon>
    </lineage>
</organism>
<proteinExistence type="predicted"/>
<reference evidence="3 4" key="1">
    <citation type="submission" date="2019-03" db="EMBL/GenBank/DDBJ databases">
        <title>Genomic Encyclopedia of Type Strains, Phase IV (KMG-V): Genome sequencing to study the core and pangenomes of soil and plant-associated prokaryotes.</title>
        <authorList>
            <person name="Whitman W."/>
        </authorList>
    </citation>
    <scope>NUCLEOTIDE SEQUENCE [LARGE SCALE GENOMIC DNA]</scope>
    <source>
        <strain evidence="1 4">Gr42</strain>
        <strain evidence="2 3">IE4868</strain>
    </source>
</reference>
<sequence length="103" mass="11362">MGNRTGKHDARGLALILQSGRFSRVHVKSVESDYFRALARQPQGVMQRKCIDLENEIRWLQALLKFLVPDSMLAPTRIGLAVYDAGVMGGCFHVPSSAACFGQ</sequence>
<dbReference type="Proteomes" id="UP000295547">
    <property type="component" value="Unassembled WGS sequence"/>
</dbReference>
<dbReference type="EMBL" id="SMBK01000002">
    <property type="protein sequence ID" value="TCU39961.1"/>
    <property type="molecule type" value="Genomic_DNA"/>
</dbReference>
<evidence type="ECO:0000313" key="4">
    <source>
        <dbReference type="Proteomes" id="UP000295547"/>
    </source>
</evidence>
<dbReference type="EMBL" id="SMBJ01000005">
    <property type="protein sequence ID" value="TCU25755.1"/>
    <property type="molecule type" value="Genomic_DNA"/>
</dbReference>
<gene>
    <name evidence="2" type="ORF">EV129_10298</name>
    <name evidence="1" type="ORF">EV130_105413</name>
</gene>
<evidence type="ECO:0008006" key="5">
    <source>
        <dbReference type="Google" id="ProtNLM"/>
    </source>
</evidence>
<accession>A0A4R3RWF1</accession>
<evidence type="ECO:0000313" key="1">
    <source>
        <dbReference type="EMBL" id="TCU25755.1"/>
    </source>
</evidence>